<dbReference type="AlphaFoldDB" id="A0A833HL25"/>
<keyword evidence="2" id="KW-0288">FMN</keyword>
<dbReference type="SUPFAM" id="SSF52218">
    <property type="entry name" value="Flavoproteins"/>
    <property type="match status" value="1"/>
</dbReference>
<keyword evidence="5" id="KW-1185">Reference proteome</keyword>
<dbReference type="InterPro" id="IPR051796">
    <property type="entry name" value="ISF_SsuE-like"/>
</dbReference>
<dbReference type="InterPro" id="IPR005025">
    <property type="entry name" value="FMN_Rdtase-like_dom"/>
</dbReference>
<evidence type="ECO:0000313" key="5">
    <source>
        <dbReference type="Proteomes" id="UP000465601"/>
    </source>
</evidence>
<proteinExistence type="predicted"/>
<dbReference type="PANTHER" id="PTHR43278:SF4">
    <property type="entry name" value="NAD(P)H-DEPENDENT FMN-CONTAINING OXIDOREDUCTASE YWQN-RELATED"/>
    <property type="match status" value="1"/>
</dbReference>
<reference evidence="4 5" key="1">
    <citation type="submission" date="2019-10" db="EMBL/GenBank/DDBJ databases">
        <title>Alkaliphilus serpentinus sp. nov. and Alkaliphilus pronyensis sp. nov., two novel anaerobic alkaliphilic species isolated from the serpentinized-hosted hydrothermal field of the Prony Bay (New Caledonia).</title>
        <authorList>
            <person name="Postec A."/>
        </authorList>
    </citation>
    <scope>NUCLEOTIDE SEQUENCE [LARGE SCALE GENOMIC DNA]</scope>
    <source>
        <strain evidence="4 5">LacT</strain>
    </source>
</reference>
<dbReference type="GO" id="GO:0016491">
    <property type="term" value="F:oxidoreductase activity"/>
    <property type="evidence" value="ECO:0007669"/>
    <property type="project" value="InterPro"/>
</dbReference>
<dbReference type="OrthoDB" id="9805976at2"/>
<dbReference type="Proteomes" id="UP000465601">
    <property type="component" value="Unassembled WGS sequence"/>
</dbReference>
<dbReference type="InterPro" id="IPR029039">
    <property type="entry name" value="Flavoprotein-like_sf"/>
</dbReference>
<dbReference type="Gene3D" id="3.40.50.360">
    <property type="match status" value="1"/>
</dbReference>
<comment type="caution">
    <text evidence="4">The sequence shown here is derived from an EMBL/GenBank/DDBJ whole genome shotgun (WGS) entry which is preliminary data.</text>
</comment>
<organism evidence="4 5">
    <name type="scientific">Alkaliphilus serpentinus</name>
    <dbReference type="NCBI Taxonomy" id="1482731"/>
    <lineage>
        <taxon>Bacteria</taxon>
        <taxon>Bacillati</taxon>
        <taxon>Bacillota</taxon>
        <taxon>Clostridia</taxon>
        <taxon>Peptostreptococcales</taxon>
        <taxon>Natronincolaceae</taxon>
        <taxon>Alkaliphilus</taxon>
    </lineage>
</organism>
<feature type="domain" description="NADPH-dependent FMN reductase-like" evidence="3">
    <location>
        <begin position="73"/>
        <end position="201"/>
    </location>
</feature>
<sequence>MFTAGAGEHVLGGRSEHHIPSPGTKFCQVGRIRRVQFEGVVNIKMLCKMPYKDQLVHELNLKKNFADKKEVKMRIICIIGSARSNGSTAAIVDKIIEGMRESNVEVSRYCLGDMNVNFCLGCKKCYEYSGRCIQNDDMDTIMSDLLKSDIVVIASPSYWGDITGQLKVFFDRSTPYCDTNENRIAIQKGKKGISVAIRAGQSDRENIHIIESIEHYYGHLGITPIASLSIKGVNTIDDLYSKEDEINRAYELGKNIINLV</sequence>
<keyword evidence="1" id="KW-0285">Flavoprotein</keyword>
<accession>A0A833HL25</accession>
<name>A0A833HL25_9FIRM</name>
<evidence type="ECO:0000256" key="1">
    <source>
        <dbReference type="ARBA" id="ARBA00022630"/>
    </source>
</evidence>
<dbReference type="RefSeq" id="WP_151867305.1">
    <property type="nucleotide sequence ID" value="NZ_WBZB01000075.1"/>
</dbReference>
<protein>
    <submittedName>
        <fullName evidence="4">Flavodoxin family protein</fullName>
    </submittedName>
</protein>
<gene>
    <name evidence="4" type="ORF">F8153_15755</name>
</gene>
<dbReference type="Pfam" id="PF03358">
    <property type="entry name" value="FMN_red"/>
    <property type="match status" value="1"/>
</dbReference>
<dbReference type="PANTHER" id="PTHR43278">
    <property type="entry name" value="NAD(P)H-DEPENDENT FMN-CONTAINING OXIDOREDUCTASE YWQN-RELATED"/>
    <property type="match status" value="1"/>
</dbReference>
<evidence type="ECO:0000313" key="4">
    <source>
        <dbReference type="EMBL" id="KAB3524821.1"/>
    </source>
</evidence>
<dbReference type="EMBL" id="WBZB01000075">
    <property type="protein sequence ID" value="KAB3524821.1"/>
    <property type="molecule type" value="Genomic_DNA"/>
</dbReference>
<evidence type="ECO:0000256" key="2">
    <source>
        <dbReference type="ARBA" id="ARBA00022643"/>
    </source>
</evidence>
<evidence type="ECO:0000259" key="3">
    <source>
        <dbReference type="Pfam" id="PF03358"/>
    </source>
</evidence>